<dbReference type="InterPro" id="IPR006913">
    <property type="entry name" value="CENP-V/GFA"/>
</dbReference>
<comment type="similarity">
    <text evidence="1">Belongs to the Gfa family.</text>
</comment>
<dbReference type="RefSeq" id="WP_176866898.1">
    <property type="nucleotide sequence ID" value="NZ_JABXWT010000015.1"/>
</dbReference>
<sequence length="139" mass="15390">MAELNGQCMCGAVKWSSTGKVTRRLSCHCSDCQKATSSPFTTFLGLAPEMVNWTGEINHYESSHGTHRGFCLKCGSRLYFRSDKWPGEIHIHSATLDDASDYIPDAHVVMGSAASWLRLADDIPKHQSFQADPTDPDKE</sequence>
<dbReference type="Pfam" id="PF04828">
    <property type="entry name" value="GFA"/>
    <property type="match status" value="1"/>
</dbReference>
<accession>A0ABX2PWA5</accession>
<dbReference type="Gene3D" id="3.90.1590.10">
    <property type="entry name" value="glutathione-dependent formaldehyde- activating enzyme (gfa)"/>
    <property type="match status" value="1"/>
</dbReference>
<evidence type="ECO:0000313" key="7">
    <source>
        <dbReference type="Proteomes" id="UP000630805"/>
    </source>
</evidence>
<dbReference type="SUPFAM" id="SSF51316">
    <property type="entry name" value="Mss4-like"/>
    <property type="match status" value="1"/>
</dbReference>
<proteinExistence type="inferred from homology"/>
<dbReference type="PROSITE" id="PS51891">
    <property type="entry name" value="CENP_V_GFA"/>
    <property type="match status" value="1"/>
</dbReference>
<protein>
    <submittedName>
        <fullName evidence="6">GFA family protein</fullName>
    </submittedName>
</protein>
<dbReference type="EMBL" id="JABXWT010000015">
    <property type="protein sequence ID" value="NVO57832.1"/>
    <property type="molecule type" value="Genomic_DNA"/>
</dbReference>
<dbReference type="Proteomes" id="UP000630805">
    <property type="component" value="Unassembled WGS sequence"/>
</dbReference>
<evidence type="ECO:0000256" key="1">
    <source>
        <dbReference type="ARBA" id="ARBA00005495"/>
    </source>
</evidence>
<keyword evidence="2" id="KW-0479">Metal-binding</keyword>
<evidence type="ECO:0000256" key="2">
    <source>
        <dbReference type="ARBA" id="ARBA00022723"/>
    </source>
</evidence>
<evidence type="ECO:0000313" key="6">
    <source>
        <dbReference type="EMBL" id="NVO57832.1"/>
    </source>
</evidence>
<gene>
    <name evidence="6" type="ORF">HW561_18705</name>
</gene>
<dbReference type="PANTHER" id="PTHR33337">
    <property type="entry name" value="GFA DOMAIN-CONTAINING PROTEIN"/>
    <property type="match status" value="1"/>
</dbReference>
<keyword evidence="4" id="KW-0456">Lyase</keyword>
<evidence type="ECO:0000256" key="3">
    <source>
        <dbReference type="ARBA" id="ARBA00022833"/>
    </source>
</evidence>
<keyword evidence="3" id="KW-0862">Zinc</keyword>
<keyword evidence="7" id="KW-1185">Reference proteome</keyword>
<name>A0ABX2PWA5_9RHOB</name>
<organism evidence="6 7">
    <name type="scientific">Ruegeria haliotis</name>
    <dbReference type="NCBI Taxonomy" id="2747601"/>
    <lineage>
        <taxon>Bacteria</taxon>
        <taxon>Pseudomonadati</taxon>
        <taxon>Pseudomonadota</taxon>
        <taxon>Alphaproteobacteria</taxon>
        <taxon>Rhodobacterales</taxon>
        <taxon>Roseobacteraceae</taxon>
        <taxon>Ruegeria</taxon>
    </lineage>
</organism>
<reference evidence="6 7" key="1">
    <citation type="submission" date="2020-06" db="EMBL/GenBank/DDBJ databases">
        <authorList>
            <person name="Cao W.R."/>
        </authorList>
    </citation>
    <scope>NUCLEOTIDE SEQUENCE [LARGE SCALE GENOMIC DNA]</scope>
    <source>
        <strain evidence="6 7">B1Z28</strain>
    </source>
</reference>
<evidence type="ECO:0000256" key="4">
    <source>
        <dbReference type="ARBA" id="ARBA00023239"/>
    </source>
</evidence>
<comment type="caution">
    <text evidence="6">The sequence shown here is derived from an EMBL/GenBank/DDBJ whole genome shotgun (WGS) entry which is preliminary data.</text>
</comment>
<dbReference type="PANTHER" id="PTHR33337:SF40">
    <property type="entry name" value="CENP-V_GFA DOMAIN-CONTAINING PROTEIN-RELATED"/>
    <property type="match status" value="1"/>
</dbReference>
<feature type="domain" description="CENP-V/GFA" evidence="5">
    <location>
        <begin position="4"/>
        <end position="103"/>
    </location>
</feature>
<evidence type="ECO:0000259" key="5">
    <source>
        <dbReference type="PROSITE" id="PS51891"/>
    </source>
</evidence>
<dbReference type="InterPro" id="IPR011057">
    <property type="entry name" value="Mss4-like_sf"/>
</dbReference>